<evidence type="ECO:0000313" key="2">
    <source>
        <dbReference type="EMBL" id="KAK9908974.1"/>
    </source>
</evidence>
<name>A0ABR2YPR0_9CHLO</name>
<comment type="caution">
    <text evidence="2">The sequence shown here is derived from an EMBL/GenBank/DDBJ whole genome shotgun (WGS) entry which is preliminary data.</text>
</comment>
<feature type="region of interest" description="Disordered" evidence="1">
    <location>
        <begin position="887"/>
        <end position="927"/>
    </location>
</feature>
<keyword evidence="3" id="KW-1185">Reference proteome</keyword>
<feature type="compositionally biased region" description="Low complexity" evidence="1">
    <location>
        <begin position="1059"/>
        <end position="1077"/>
    </location>
</feature>
<proteinExistence type="predicted"/>
<accession>A0ABR2YPR0</accession>
<dbReference type="SUPFAM" id="SSF82171">
    <property type="entry name" value="DPP6 N-terminal domain-like"/>
    <property type="match status" value="1"/>
</dbReference>
<feature type="region of interest" description="Disordered" evidence="1">
    <location>
        <begin position="958"/>
        <end position="979"/>
    </location>
</feature>
<reference evidence="2 3" key="1">
    <citation type="journal article" date="2024" name="Nat. Commun.">
        <title>Phylogenomics reveals the evolutionary origins of lichenization in chlorophyte algae.</title>
        <authorList>
            <person name="Puginier C."/>
            <person name="Libourel C."/>
            <person name="Otte J."/>
            <person name="Skaloud P."/>
            <person name="Haon M."/>
            <person name="Grisel S."/>
            <person name="Petersen M."/>
            <person name="Berrin J.G."/>
            <person name="Delaux P.M."/>
            <person name="Dal Grande F."/>
            <person name="Keller J."/>
        </authorList>
    </citation>
    <scope>NUCLEOTIDE SEQUENCE [LARGE SCALE GENOMIC DNA]</scope>
    <source>
        <strain evidence="2 3">SAG 216-7</strain>
    </source>
</reference>
<gene>
    <name evidence="2" type="ORF">WJX75_005478</name>
</gene>
<sequence>MDDADGGSVKQGHVSLRKEKEIDFSSLFGMESSRLFGGVQARCLALHPRQAVVAVASLGVYAELDLQSGCKIGSTEASGTALNMSYSPEGSQLLVLTAERSVLAFALPGWKRRVLVPASSRYNMQRAHMAILPDKAGETVVFCQNGSTPSTRTMSTRWILSPDAPRSQITEGALHAVPHPEVSGGALIASVSISLAPSRVLAAVQDIQGELHLVAWSILFGPDKATWLHEKVVPDRLNEACSSATSTGSLTLGSTEVQKSSTSWQALWTVESCSAQASGTSNVSKRLSFKPRIYLLEGGQLAAYSLGTGQVSEVAQLPQKGASGQGLSARRLVCSLKADACLIFFLATSAAGAKGPASSTEFTLLSLSSPSKTVWTAHGASGAFAGLEDEQYAVLSNSGNTVRVYATQPSDGKPTMLRKLELGGGGAAALFPGPPWASLPRPGAAQDAGGRGVITWASHHDGLCLGELAGSIRQGASYVCSYGSSLQASRSLLLAPQESVVQVAWQGLVDESGGGSVMDDTGAGKASIAAAVLTTSRLLLVSATLRPLCAFSPSPSEAAITSFLWLGPALLFCNSAHQVRQLAWDGQVASVCSLGGGPPAVLAGALADRLLIGRPGLGVLSRQVALLPSLLLGWASLAACSILPGGWWRARQEMATLIASYDSSTVDETLLSALVSAGASKPALALAQHQVGGMYEKGMAAAEGDWQQLVSAALAAHRQTPQYPRPPARGSEQWARLVGLGRAAAAYGHCAAARQMWEAAAAWPELLGFCALQGDFDAVRSFCLSDEPEVKALAKTLMVLSEDRFRSATAVGASASPRPSDWQISFDEQGISGDTEGEEAWQVAPAGSVPNMDIAPAPGSTSVTMIPQMDPTLLEVYLGLGRAPERGAGASPWQLGDELGADEDDGGFMEASPIDRAPGNEDGANTYTAGQESLAGRRGGSSAQEAARAAFAQDKDTTFYSSDDDDSHSTTSLSTTTSNAGPKFKVVIKDKDAAAPSTTDAGTLWAAAQNLRLSAQPPSFSGAPRPLRSALSGSDSRLSDSDIKVSPAKSGAATPASLPPRGSGISPAPSSSSSPGLLPLPPPGYISPLLQPPRSGQSGRGSSVPPKAQANLFGSARGGGRPLAMGAVAPPPMIPEDLFAQPGSLPAAPPPTPSPPAPSTTPPVEEDVSSSHEAGVQHMEAGRWNEAATAFVDALHHAKGKAVPREAQYLAAVRLCKEASDMSKSASAKLMRFAAALELDARHQRALAQTAIARNMAVGNYGYAASQLESLVAISVGHVPDSYLQQLQQLLEDCDKHGSTDADISADEDTTTFPEIVGASTNSAEVSEFVDALLRA</sequence>
<dbReference type="EMBL" id="JALJOT010000007">
    <property type="protein sequence ID" value="KAK9908974.1"/>
    <property type="molecule type" value="Genomic_DNA"/>
</dbReference>
<protein>
    <submittedName>
        <fullName evidence="2">Uncharacterized protein</fullName>
    </submittedName>
</protein>
<dbReference type="Proteomes" id="UP001491310">
    <property type="component" value="Unassembled WGS sequence"/>
</dbReference>
<organism evidence="2 3">
    <name type="scientific">Coccomyxa subellipsoidea</name>
    <dbReference type="NCBI Taxonomy" id="248742"/>
    <lineage>
        <taxon>Eukaryota</taxon>
        <taxon>Viridiplantae</taxon>
        <taxon>Chlorophyta</taxon>
        <taxon>core chlorophytes</taxon>
        <taxon>Trebouxiophyceae</taxon>
        <taxon>Trebouxiophyceae incertae sedis</taxon>
        <taxon>Coccomyxaceae</taxon>
        <taxon>Coccomyxa</taxon>
    </lineage>
</organism>
<feature type="compositionally biased region" description="Low complexity" evidence="1">
    <location>
        <begin position="1027"/>
        <end position="1036"/>
    </location>
</feature>
<feature type="compositionally biased region" description="Pro residues" evidence="1">
    <location>
        <begin position="1147"/>
        <end position="1161"/>
    </location>
</feature>
<feature type="compositionally biased region" description="Low complexity" evidence="1">
    <location>
        <begin position="1086"/>
        <end position="1106"/>
    </location>
</feature>
<evidence type="ECO:0000313" key="3">
    <source>
        <dbReference type="Proteomes" id="UP001491310"/>
    </source>
</evidence>
<feature type="region of interest" description="Disordered" evidence="1">
    <location>
        <begin position="1016"/>
        <end position="1169"/>
    </location>
</feature>
<evidence type="ECO:0000256" key="1">
    <source>
        <dbReference type="SAM" id="MobiDB-lite"/>
    </source>
</evidence>
<feature type="compositionally biased region" description="Low complexity" evidence="1">
    <location>
        <begin position="969"/>
        <end position="978"/>
    </location>
</feature>